<keyword evidence="5" id="KW-0833">Ubl conjugation pathway</keyword>
<dbReference type="Proteomes" id="UP000436088">
    <property type="component" value="Unassembled WGS sequence"/>
</dbReference>
<dbReference type="UniPathway" id="UPA00143"/>
<evidence type="ECO:0000259" key="6">
    <source>
        <dbReference type="PROSITE" id="PS51698"/>
    </source>
</evidence>
<dbReference type="InterPro" id="IPR058678">
    <property type="entry name" value="ARM_PUB"/>
</dbReference>
<comment type="catalytic activity">
    <reaction evidence="1">
        <text>S-ubiquitinyl-[E2 ubiquitin-conjugating enzyme]-L-cysteine + [acceptor protein]-L-lysine = [E2 ubiquitin-conjugating enzyme]-L-cysteine + N(6)-ubiquitinyl-[acceptor protein]-L-lysine.</text>
        <dbReference type="EC" id="2.3.2.27"/>
    </reaction>
</comment>
<dbReference type="InterPro" id="IPR003613">
    <property type="entry name" value="Ubox_domain"/>
</dbReference>
<dbReference type="PANTHER" id="PTHR23315:SF265">
    <property type="entry name" value="U-BOX DOMAIN-CONTAINING PROTEIN 46-RELATED"/>
    <property type="match status" value="1"/>
</dbReference>
<feature type="domain" description="U-box" evidence="6">
    <location>
        <begin position="1"/>
        <end position="49"/>
    </location>
</feature>
<dbReference type="GO" id="GO:0061630">
    <property type="term" value="F:ubiquitin protein ligase activity"/>
    <property type="evidence" value="ECO:0007669"/>
    <property type="project" value="UniProtKB-EC"/>
</dbReference>
<dbReference type="Pfam" id="PF25598">
    <property type="entry name" value="ARM_PUB"/>
    <property type="match status" value="1"/>
</dbReference>
<name>A0A6A2WUC4_HIBSY</name>
<organism evidence="7 8">
    <name type="scientific">Hibiscus syriacus</name>
    <name type="common">Rose of Sharon</name>
    <dbReference type="NCBI Taxonomy" id="106335"/>
    <lineage>
        <taxon>Eukaryota</taxon>
        <taxon>Viridiplantae</taxon>
        <taxon>Streptophyta</taxon>
        <taxon>Embryophyta</taxon>
        <taxon>Tracheophyta</taxon>
        <taxon>Spermatophyta</taxon>
        <taxon>Magnoliopsida</taxon>
        <taxon>eudicotyledons</taxon>
        <taxon>Gunneridae</taxon>
        <taxon>Pentapetalae</taxon>
        <taxon>rosids</taxon>
        <taxon>malvids</taxon>
        <taxon>Malvales</taxon>
        <taxon>Malvaceae</taxon>
        <taxon>Malvoideae</taxon>
        <taxon>Hibiscus</taxon>
    </lineage>
</organism>
<dbReference type="EC" id="2.3.2.27" evidence="3"/>
<keyword evidence="8" id="KW-1185">Reference proteome</keyword>
<comment type="caution">
    <text evidence="7">The sequence shown here is derived from an EMBL/GenBank/DDBJ whole genome shotgun (WGS) entry which is preliminary data.</text>
</comment>
<dbReference type="InterPro" id="IPR016024">
    <property type="entry name" value="ARM-type_fold"/>
</dbReference>
<evidence type="ECO:0000313" key="8">
    <source>
        <dbReference type="Proteomes" id="UP000436088"/>
    </source>
</evidence>
<evidence type="ECO:0000256" key="1">
    <source>
        <dbReference type="ARBA" id="ARBA00000900"/>
    </source>
</evidence>
<dbReference type="Gene3D" id="1.25.10.10">
    <property type="entry name" value="Leucine-rich Repeat Variant"/>
    <property type="match status" value="1"/>
</dbReference>
<evidence type="ECO:0000256" key="4">
    <source>
        <dbReference type="ARBA" id="ARBA00022679"/>
    </source>
</evidence>
<dbReference type="EMBL" id="VEPZ02001641">
    <property type="protein sequence ID" value="KAE8664708.1"/>
    <property type="molecule type" value="Genomic_DNA"/>
</dbReference>
<dbReference type="SUPFAM" id="SSF57850">
    <property type="entry name" value="RING/U-box"/>
    <property type="match status" value="1"/>
</dbReference>
<comment type="pathway">
    <text evidence="2">Protein modification; protein ubiquitination.</text>
</comment>
<reference evidence="7" key="1">
    <citation type="submission" date="2019-09" db="EMBL/GenBank/DDBJ databases">
        <title>Draft genome information of white flower Hibiscus syriacus.</title>
        <authorList>
            <person name="Kim Y.-M."/>
        </authorList>
    </citation>
    <scope>NUCLEOTIDE SEQUENCE [LARGE SCALE GENOMIC DNA]</scope>
    <source>
        <strain evidence="7">YM2019G1</strain>
    </source>
</reference>
<dbReference type="Gene3D" id="3.30.40.10">
    <property type="entry name" value="Zinc/RING finger domain, C3HC4 (zinc finger)"/>
    <property type="match status" value="1"/>
</dbReference>
<dbReference type="SUPFAM" id="SSF48371">
    <property type="entry name" value="ARM repeat"/>
    <property type="match status" value="1"/>
</dbReference>
<protein>
    <recommendedName>
        <fullName evidence="3">RING-type E3 ubiquitin transferase</fullName>
        <ecNumber evidence="3">2.3.2.27</ecNumber>
    </recommendedName>
</protein>
<dbReference type="AlphaFoldDB" id="A0A6A2WUC4"/>
<gene>
    <name evidence="7" type="ORF">F3Y22_tig00112738pilonHSYRG00106</name>
</gene>
<dbReference type="PANTHER" id="PTHR23315">
    <property type="entry name" value="U BOX DOMAIN-CONTAINING"/>
    <property type="match status" value="1"/>
</dbReference>
<evidence type="ECO:0000256" key="5">
    <source>
        <dbReference type="ARBA" id="ARBA00022786"/>
    </source>
</evidence>
<dbReference type="GO" id="GO:0016567">
    <property type="term" value="P:protein ubiquitination"/>
    <property type="evidence" value="ECO:0007669"/>
    <property type="project" value="UniProtKB-UniPathway"/>
</dbReference>
<dbReference type="InterPro" id="IPR013083">
    <property type="entry name" value="Znf_RING/FYVE/PHD"/>
</dbReference>
<evidence type="ECO:0000256" key="3">
    <source>
        <dbReference type="ARBA" id="ARBA00012483"/>
    </source>
</evidence>
<sequence length="358" mass="40319">MRPPYIAYWLNQGNLTCPRSKEVLSYSTLTPNCLVRELISRWCGVRGIAVPESRQNISGKTIDEDINYLNSLLRKMSSPLSDRKEAAKELMRLTKASPSNRTAFGQIPNAFSRLLRPLSESKIELHPDLQEDLIRTVLNLSTDDSNKAEMGENPVVIPLLIESVKCGTIETIINATAALYTLTQLDSNKLIIGKSRAHVTLLELLRSGHPLAMREAALTISNLCTVHENKIRFIEIGALPVILQMINDSMLVDELLGIFAQLSAYSNAIEQFREIYMVPCLFRIMRYSYSGSTKENCVVILFIVCSKNEAFLRELCIEETNNRTLAELEDTGIERAKRKAFDLILAMRRALPSLRITT</sequence>
<dbReference type="InterPro" id="IPR011989">
    <property type="entry name" value="ARM-like"/>
</dbReference>
<accession>A0A6A2WUC4</accession>
<evidence type="ECO:0000256" key="2">
    <source>
        <dbReference type="ARBA" id="ARBA00004906"/>
    </source>
</evidence>
<proteinExistence type="predicted"/>
<evidence type="ECO:0000313" key="7">
    <source>
        <dbReference type="EMBL" id="KAE8664708.1"/>
    </source>
</evidence>
<dbReference type="PROSITE" id="PS51698">
    <property type="entry name" value="U_BOX"/>
    <property type="match status" value="1"/>
</dbReference>
<keyword evidence="4" id="KW-0808">Transferase</keyword>